<keyword evidence="2" id="KW-1185">Reference proteome</keyword>
<comment type="caution">
    <text evidence="1">The sequence shown here is derived from an EMBL/GenBank/DDBJ whole genome shotgun (WGS) entry which is preliminary data.</text>
</comment>
<evidence type="ECO:0000313" key="1">
    <source>
        <dbReference type="EMBL" id="VEL15542.1"/>
    </source>
</evidence>
<sequence length="101" mass="11501">MTTTMPDDFGLVHTDLVEARLHRLRLEEAIILEAKWRDEMERTRGPVDHCSQFLNDAVCLSRQLDNSSFLLSRYSHSEADAKCKAGFRLSDYITLSGAIVD</sequence>
<protein>
    <submittedName>
        <fullName evidence="1">Uncharacterized protein</fullName>
    </submittedName>
</protein>
<organism evidence="1 2">
    <name type="scientific">Protopolystoma xenopodis</name>
    <dbReference type="NCBI Taxonomy" id="117903"/>
    <lineage>
        <taxon>Eukaryota</taxon>
        <taxon>Metazoa</taxon>
        <taxon>Spiralia</taxon>
        <taxon>Lophotrochozoa</taxon>
        <taxon>Platyhelminthes</taxon>
        <taxon>Monogenea</taxon>
        <taxon>Polyopisthocotylea</taxon>
        <taxon>Polystomatidea</taxon>
        <taxon>Polystomatidae</taxon>
        <taxon>Protopolystoma</taxon>
    </lineage>
</organism>
<accession>A0A3S4ZMY1</accession>
<proteinExistence type="predicted"/>
<evidence type="ECO:0000313" key="2">
    <source>
        <dbReference type="Proteomes" id="UP000784294"/>
    </source>
</evidence>
<dbReference type="OrthoDB" id="6235385at2759"/>
<gene>
    <name evidence="1" type="ORF">PXEA_LOCUS8982</name>
</gene>
<dbReference type="Proteomes" id="UP000784294">
    <property type="component" value="Unassembled WGS sequence"/>
</dbReference>
<reference evidence="1" key="1">
    <citation type="submission" date="2018-11" db="EMBL/GenBank/DDBJ databases">
        <authorList>
            <consortium name="Pathogen Informatics"/>
        </authorList>
    </citation>
    <scope>NUCLEOTIDE SEQUENCE</scope>
</reference>
<dbReference type="EMBL" id="CAAALY010024965">
    <property type="protein sequence ID" value="VEL15542.1"/>
    <property type="molecule type" value="Genomic_DNA"/>
</dbReference>
<name>A0A3S4ZMY1_9PLAT</name>
<dbReference type="AlphaFoldDB" id="A0A3S4ZMY1"/>